<dbReference type="GO" id="GO:0006629">
    <property type="term" value="P:lipid metabolic process"/>
    <property type="evidence" value="ECO:0007669"/>
    <property type="project" value="InterPro"/>
</dbReference>
<dbReference type="Proteomes" id="UP000009130">
    <property type="component" value="Unassembled WGS sequence"/>
</dbReference>
<dbReference type="Gene3D" id="3.20.20.190">
    <property type="entry name" value="Phosphatidylinositol (PI) phosphodiesterase"/>
    <property type="match status" value="1"/>
</dbReference>
<gene>
    <name evidence="2" type="ORF">EGM_19812</name>
</gene>
<dbReference type="CDD" id="cd08616">
    <property type="entry name" value="PI-PLCXD1c"/>
    <property type="match status" value="1"/>
</dbReference>
<accession>G8F2A2</accession>
<dbReference type="SMART" id="SM00148">
    <property type="entry name" value="PLCXc"/>
    <property type="match status" value="1"/>
</dbReference>
<dbReference type="InterPro" id="IPR017946">
    <property type="entry name" value="PLC-like_Pdiesterase_TIM-brl"/>
</dbReference>
<dbReference type="eggNOG" id="KOG4306">
    <property type="taxonomic scope" value="Eukaryota"/>
</dbReference>
<dbReference type="InterPro" id="IPR042158">
    <property type="entry name" value="PLCXD1/2/3"/>
</dbReference>
<protein>
    <recommendedName>
        <fullName evidence="1">Phosphatidylinositol-specific phospholipase C X domain-containing protein</fullName>
    </recommendedName>
</protein>
<dbReference type="GO" id="GO:0008081">
    <property type="term" value="F:phosphoric diester hydrolase activity"/>
    <property type="evidence" value="ECO:0007669"/>
    <property type="project" value="InterPro"/>
</dbReference>
<evidence type="ECO:0000313" key="3">
    <source>
        <dbReference type="Proteomes" id="UP000009130"/>
    </source>
</evidence>
<dbReference type="EMBL" id="JH329991">
    <property type="protein sequence ID" value="EHH61416.1"/>
    <property type="molecule type" value="Genomic_DNA"/>
</dbReference>
<reference evidence="2 3" key="1">
    <citation type="journal article" date="2011" name="Nat. Biotechnol.">
        <title>Genome sequencing and comparison of two nonhuman primate animal models, the cynomolgus and Chinese rhesus macaques.</title>
        <authorList>
            <person name="Yan G."/>
            <person name="Zhang G."/>
            <person name="Fang X."/>
            <person name="Zhang Y."/>
            <person name="Li C."/>
            <person name="Ling F."/>
            <person name="Cooper D.N."/>
            <person name="Li Q."/>
            <person name="Li Y."/>
            <person name="van Gool A.J."/>
            <person name="Du H."/>
            <person name="Chen J."/>
            <person name="Chen R."/>
            <person name="Zhang P."/>
            <person name="Huang Z."/>
            <person name="Thompson J.R."/>
            <person name="Meng Y."/>
            <person name="Bai Y."/>
            <person name="Wang J."/>
            <person name="Zhuo M."/>
            <person name="Wang T."/>
            <person name="Huang Y."/>
            <person name="Wei L."/>
            <person name="Li J."/>
            <person name="Wang Z."/>
            <person name="Hu H."/>
            <person name="Yang P."/>
            <person name="Le L."/>
            <person name="Stenson P.D."/>
            <person name="Li B."/>
            <person name="Liu X."/>
            <person name="Ball E.V."/>
            <person name="An N."/>
            <person name="Huang Q."/>
            <person name="Zhang Y."/>
            <person name="Fan W."/>
            <person name="Zhang X."/>
            <person name="Li Y."/>
            <person name="Wang W."/>
            <person name="Katze M.G."/>
            <person name="Su B."/>
            <person name="Nielsen R."/>
            <person name="Yang H."/>
            <person name="Wang J."/>
            <person name="Wang X."/>
            <person name="Wang J."/>
        </authorList>
    </citation>
    <scope>NUCLEOTIDE SEQUENCE [LARGE SCALE GENOMIC DNA]</scope>
    <source>
        <strain evidence="2 3">CE-4</strain>
    </source>
</reference>
<dbReference type="PANTHER" id="PTHR13593:SF32">
    <property type="entry name" value="PI-PLC X DOMAIN-CONTAINING PROTEIN 2"/>
    <property type="match status" value="1"/>
</dbReference>
<dbReference type="AlphaFoldDB" id="G8F2A2"/>
<proteinExistence type="predicted"/>
<dbReference type="PROSITE" id="PS50007">
    <property type="entry name" value="PIPLC_X_DOMAIN"/>
    <property type="match status" value="1"/>
</dbReference>
<dbReference type="PANTHER" id="PTHR13593">
    <property type="match status" value="1"/>
</dbReference>
<organism evidence="3">
    <name type="scientific">Macaca fascicularis</name>
    <name type="common">Crab-eating macaque</name>
    <name type="synonym">Cynomolgus monkey</name>
    <dbReference type="NCBI Taxonomy" id="9541"/>
    <lineage>
        <taxon>Eukaryota</taxon>
        <taxon>Metazoa</taxon>
        <taxon>Chordata</taxon>
        <taxon>Craniata</taxon>
        <taxon>Vertebrata</taxon>
        <taxon>Euteleostomi</taxon>
        <taxon>Mammalia</taxon>
        <taxon>Eutheria</taxon>
        <taxon>Euarchontoglires</taxon>
        <taxon>Primates</taxon>
        <taxon>Haplorrhini</taxon>
        <taxon>Catarrhini</taxon>
        <taxon>Cercopithecidae</taxon>
        <taxon>Cercopithecinae</taxon>
        <taxon>Macaca</taxon>
    </lineage>
</organism>
<evidence type="ECO:0000259" key="1">
    <source>
        <dbReference type="SMART" id="SM00148"/>
    </source>
</evidence>
<sequence length="397" mass="45818">MLAVRKARRKLRMGTICSPNPSGTKTSSEVCNADWMASLPPHLHNLPLSNLAIPGSHDSFSYWVDEKSPVGPDQTQAIKRLARISLVKKLMKKWSVTQNLTFREQLEAGIRYFDLRVSSKPGDADQEIYFIHGLFGIKVWDGLMEIDSFLTQHPQEIIFLDFNHFYAMDETHHKCLVLRIQEAFGNKLCPACSVESLTLRTLWEKNCQVLTFYHCPFYKQYPFLWPGKKIPAPWANTTSVCKLILFLETTLSERAPRGSFHVSQAILTPRVKTIARGLVGGLKNTLVHRLALISVYPLRFSRRSQWRRMIPRERCPRKMELVMCNISVRTLLSEVFSTYLQVLTPSYILRMSWHFQVKTQESSNHWGRKPEVGNSYPELWSPACSQVTVSYFTEDIY</sequence>
<dbReference type="InterPro" id="IPR051057">
    <property type="entry name" value="PI-PLC_domain"/>
</dbReference>
<feature type="domain" description="Phosphatidylinositol-specific phospholipase C X" evidence="1">
    <location>
        <begin position="42"/>
        <end position="214"/>
    </location>
</feature>
<name>G8F2A2_MACFA</name>
<dbReference type="SUPFAM" id="SSF51695">
    <property type="entry name" value="PLC-like phosphodiesterases"/>
    <property type="match status" value="1"/>
</dbReference>
<evidence type="ECO:0000313" key="2">
    <source>
        <dbReference type="EMBL" id="EHH61416.1"/>
    </source>
</evidence>
<dbReference type="InterPro" id="IPR000909">
    <property type="entry name" value="PLipase_C_PInositol-sp_X_dom"/>
</dbReference>